<dbReference type="Pfam" id="PF00933">
    <property type="entry name" value="Glyco_hydro_3"/>
    <property type="match status" value="1"/>
</dbReference>
<evidence type="ECO:0000256" key="5">
    <source>
        <dbReference type="ARBA" id="ARBA00023295"/>
    </source>
</evidence>
<evidence type="ECO:0000256" key="1">
    <source>
        <dbReference type="ARBA" id="ARBA00001231"/>
    </source>
</evidence>
<keyword evidence="5" id="KW-0326">Glycosidase</keyword>
<dbReference type="KEGG" id="asui:ASUIS_1175"/>
<evidence type="ECO:0000259" key="7">
    <source>
        <dbReference type="Pfam" id="PF00933"/>
    </source>
</evidence>
<dbReference type="EC" id="3.2.1.52" evidence="3"/>
<accession>A0AAD0SQ61</accession>
<keyword evidence="9" id="KW-1185">Reference proteome</keyword>
<dbReference type="PANTHER" id="PTHR30480:SF13">
    <property type="entry name" value="BETA-HEXOSAMINIDASE"/>
    <property type="match status" value="1"/>
</dbReference>
<evidence type="ECO:0000256" key="4">
    <source>
        <dbReference type="ARBA" id="ARBA00022801"/>
    </source>
</evidence>
<dbReference type="AlphaFoldDB" id="A0AAD0SQ61"/>
<evidence type="ECO:0000256" key="6">
    <source>
        <dbReference type="SAM" id="SignalP"/>
    </source>
</evidence>
<gene>
    <name evidence="8" type="ORF">ASUIS_1175</name>
</gene>
<dbReference type="Proteomes" id="UP000263040">
    <property type="component" value="Chromosome"/>
</dbReference>
<proteinExistence type="inferred from homology"/>
<evidence type="ECO:0000313" key="9">
    <source>
        <dbReference type="Proteomes" id="UP000263040"/>
    </source>
</evidence>
<dbReference type="RefSeq" id="WP_118886201.1">
    <property type="nucleotide sequence ID" value="NZ_CP032100.1"/>
</dbReference>
<dbReference type="SUPFAM" id="SSF51445">
    <property type="entry name" value="(Trans)glycosidases"/>
    <property type="match status" value="1"/>
</dbReference>
<reference evidence="8 9" key="1">
    <citation type="submission" date="2018-08" db="EMBL/GenBank/DDBJ databases">
        <title>Complete genome of the Arcobacter suis type strain LMG 26152.</title>
        <authorList>
            <person name="Miller W.G."/>
            <person name="Yee E."/>
            <person name="Bono J.L."/>
        </authorList>
    </citation>
    <scope>NUCLEOTIDE SEQUENCE [LARGE SCALE GENOMIC DNA]</scope>
    <source>
        <strain evidence="8 9">CECT 7833</strain>
    </source>
</reference>
<feature type="signal peptide" evidence="6">
    <location>
        <begin position="1"/>
        <end position="21"/>
    </location>
</feature>
<protein>
    <recommendedName>
        <fullName evidence="3">beta-N-acetylhexosaminidase</fullName>
        <ecNumber evidence="3">3.2.1.52</ecNumber>
    </recommendedName>
</protein>
<evidence type="ECO:0000256" key="2">
    <source>
        <dbReference type="ARBA" id="ARBA00005336"/>
    </source>
</evidence>
<organism evidence="8 9">
    <name type="scientific">Arcobacter suis CECT 7833</name>
    <dbReference type="NCBI Taxonomy" id="663365"/>
    <lineage>
        <taxon>Bacteria</taxon>
        <taxon>Pseudomonadati</taxon>
        <taxon>Campylobacterota</taxon>
        <taxon>Epsilonproteobacteria</taxon>
        <taxon>Campylobacterales</taxon>
        <taxon>Arcobacteraceae</taxon>
        <taxon>Arcobacter</taxon>
    </lineage>
</organism>
<dbReference type="InterPro" id="IPR017853">
    <property type="entry name" value="GH"/>
</dbReference>
<dbReference type="InterPro" id="IPR050226">
    <property type="entry name" value="NagZ_Beta-hexosaminidase"/>
</dbReference>
<dbReference type="EMBL" id="CP032100">
    <property type="protein sequence ID" value="AXX89663.1"/>
    <property type="molecule type" value="Genomic_DNA"/>
</dbReference>
<dbReference type="InterPro" id="IPR001764">
    <property type="entry name" value="Glyco_hydro_3_N"/>
</dbReference>
<keyword evidence="4 8" id="KW-0378">Hydrolase</keyword>
<dbReference type="GO" id="GO:0005975">
    <property type="term" value="P:carbohydrate metabolic process"/>
    <property type="evidence" value="ECO:0007669"/>
    <property type="project" value="InterPro"/>
</dbReference>
<feature type="domain" description="Glycoside hydrolase family 3 N-terminal" evidence="7">
    <location>
        <begin position="42"/>
        <end position="360"/>
    </location>
</feature>
<evidence type="ECO:0000313" key="8">
    <source>
        <dbReference type="EMBL" id="AXX89663.1"/>
    </source>
</evidence>
<dbReference type="PANTHER" id="PTHR30480">
    <property type="entry name" value="BETA-HEXOSAMINIDASE-RELATED"/>
    <property type="match status" value="1"/>
</dbReference>
<comment type="similarity">
    <text evidence="2">Belongs to the glycosyl hydrolase 3 family.</text>
</comment>
<feature type="chain" id="PRO_5042234676" description="beta-N-acetylhexosaminidase" evidence="6">
    <location>
        <begin position="22"/>
        <end position="366"/>
    </location>
</feature>
<name>A0AAD0SQ61_9BACT</name>
<evidence type="ECO:0000256" key="3">
    <source>
        <dbReference type="ARBA" id="ARBA00012663"/>
    </source>
</evidence>
<dbReference type="GO" id="GO:0004563">
    <property type="term" value="F:beta-N-acetylhexosaminidase activity"/>
    <property type="evidence" value="ECO:0007669"/>
    <property type="project" value="UniProtKB-EC"/>
</dbReference>
<dbReference type="GO" id="GO:0009254">
    <property type="term" value="P:peptidoglycan turnover"/>
    <property type="evidence" value="ECO:0007669"/>
    <property type="project" value="TreeGrafter"/>
</dbReference>
<comment type="catalytic activity">
    <reaction evidence="1">
        <text>Hydrolysis of terminal non-reducing N-acetyl-D-hexosamine residues in N-acetyl-beta-D-hexosaminides.</text>
        <dbReference type="EC" id="3.2.1.52"/>
    </reaction>
</comment>
<sequence>MQKKVFILIALVFSFNFNLFANGSYSKQEIEKMISKMVILGFSGENINPNDEIYKNIKSGLGGVILFDKDPNDKNKRKNVRNKEQLKKLTSQLQAISKEKLLISIDQEGGIVQRLKKEDGFVDTLKASEVSLNGESFAKQTYGLLAKDLKESGINTDFAPVVDLAINKENKVIVTRGRSFGESSKEVIKYSSIFVDELKKQNVISVLKHFPGHGSSLGDSHLGFVDITNTWNEKELEPYKYFIKNNKVDMIMSAHVYNKNLDAINPATLSYNINTKLLRNKLGFQGVLVSDDLQMYAISKHYNLKQTLTLAINSGVNMLLFANQLSKPITLKEIVDTVYDQVLNKEISLEQIIKSNERINKMMVKY</sequence>
<dbReference type="InterPro" id="IPR036962">
    <property type="entry name" value="Glyco_hydro_3_N_sf"/>
</dbReference>
<keyword evidence="6" id="KW-0732">Signal</keyword>
<dbReference type="Gene3D" id="3.20.20.300">
    <property type="entry name" value="Glycoside hydrolase, family 3, N-terminal domain"/>
    <property type="match status" value="1"/>
</dbReference>